<dbReference type="Gene3D" id="1.20.58.2190">
    <property type="match status" value="1"/>
</dbReference>
<dbReference type="EMBL" id="CDMY01000402">
    <property type="protein sequence ID" value="CEM10150.1"/>
    <property type="molecule type" value="Genomic_DNA"/>
</dbReference>
<evidence type="ECO:0000259" key="2">
    <source>
        <dbReference type="Pfam" id="PF09409"/>
    </source>
</evidence>
<proteinExistence type="predicted"/>
<reference evidence="3 4" key="1">
    <citation type="submission" date="2014-11" db="EMBL/GenBank/DDBJ databases">
        <authorList>
            <person name="Zhu J."/>
            <person name="Qi W."/>
            <person name="Song R."/>
        </authorList>
    </citation>
    <scope>NUCLEOTIDE SEQUENCE [LARGE SCALE GENOMIC DNA]</scope>
</reference>
<dbReference type="VEuPathDB" id="CryptoDB:Vbra_14874"/>
<sequence>MQKFRKKIAEKDPDKKTYGPAMQQKIEALLEEFDGFLEVFAEQIQPRFEHQLKRLRQQEASEAAKAAEASKEQEQAAIRQQLADTEKEEQERLAKKQQRDLEAKQREDDNLSRERRLQEEELEREAARQKLLLDMADTQRALESQPYHLIVLEGLTKMGSGLPLSAMRQTVDALCELIGGISQTPDVLAMRVLRLQNQQFQSSIGSRPGSLQILQAVGFRLKTADEIRPLLGQLKQEGTVDPMELYLVMQEPNIVEQYDTWQKWMDGLSRVRDYLLALKQQLTRMALPSSGQEGASGSAAISRDELQDLWDRCADRNK</sequence>
<evidence type="ECO:0000313" key="3">
    <source>
        <dbReference type="EMBL" id="CEM10150.1"/>
    </source>
</evidence>
<dbReference type="OrthoDB" id="336240at2759"/>
<keyword evidence="4" id="KW-1185">Reference proteome</keyword>
<feature type="region of interest" description="Disordered" evidence="1">
    <location>
        <begin position="1"/>
        <end position="20"/>
    </location>
</feature>
<dbReference type="InParanoid" id="A0A0G4FB87"/>
<protein>
    <recommendedName>
        <fullName evidence="2">PUB domain-containing protein</fullName>
    </recommendedName>
</protein>
<dbReference type="InterPro" id="IPR036339">
    <property type="entry name" value="PUB-like_dom_sf"/>
</dbReference>
<gene>
    <name evidence="3" type="ORF">Vbra_14874</name>
</gene>
<evidence type="ECO:0000256" key="1">
    <source>
        <dbReference type="SAM" id="MobiDB-lite"/>
    </source>
</evidence>
<dbReference type="SUPFAM" id="SSF143503">
    <property type="entry name" value="PUG domain-like"/>
    <property type="match status" value="1"/>
</dbReference>
<dbReference type="Proteomes" id="UP000041254">
    <property type="component" value="Unassembled WGS sequence"/>
</dbReference>
<dbReference type="InterPro" id="IPR018997">
    <property type="entry name" value="PUB_domain"/>
</dbReference>
<dbReference type="AlphaFoldDB" id="A0A0G4FB87"/>
<accession>A0A0G4FB87</accession>
<dbReference type="Pfam" id="PF09409">
    <property type="entry name" value="PUB"/>
    <property type="match status" value="1"/>
</dbReference>
<feature type="domain" description="PUB" evidence="2">
    <location>
        <begin position="168"/>
        <end position="231"/>
    </location>
</feature>
<evidence type="ECO:0000313" key="4">
    <source>
        <dbReference type="Proteomes" id="UP000041254"/>
    </source>
</evidence>
<dbReference type="OMA" id="VDCLYLV"/>
<feature type="region of interest" description="Disordered" evidence="1">
    <location>
        <begin position="59"/>
        <end position="120"/>
    </location>
</feature>
<dbReference type="CDD" id="cd09212">
    <property type="entry name" value="PUB"/>
    <property type="match status" value="1"/>
</dbReference>
<name>A0A0G4FB87_VITBC</name>
<feature type="compositionally biased region" description="Basic and acidic residues" evidence="1">
    <location>
        <begin position="7"/>
        <end position="17"/>
    </location>
</feature>
<feature type="compositionally biased region" description="Basic and acidic residues" evidence="1">
    <location>
        <begin position="89"/>
        <end position="120"/>
    </location>
</feature>
<organism evidence="3 4">
    <name type="scientific">Vitrella brassicaformis (strain CCMP3155)</name>
    <dbReference type="NCBI Taxonomy" id="1169540"/>
    <lineage>
        <taxon>Eukaryota</taxon>
        <taxon>Sar</taxon>
        <taxon>Alveolata</taxon>
        <taxon>Colpodellida</taxon>
        <taxon>Vitrellaceae</taxon>
        <taxon>Vitrella</taxon>
    </lineage>
</organism>